<proteinExistence type="predicted"/>
<sequence length="86" mass="9544">MAFTKTRHYSALFSEGPGLLTQLTFHTFSVSMTPHSLEEHCVHYQQQSPANNCISPEDNATLLNLTYDNGILILILLIIIIITAGL</sequence>
<dbReference type="EMBL" id="GBXM01007648">
    <property type="protein sequence ID" value="JAI00930.1"/>
    <property type="molecule type" value="Transcribed_RNA"/>
</dbReference>
<reference evidence="2" key="1">
    <citation type="submission" date="2014-11" db="EMBL/GenBank/DDBJ databases">
        <authorList>
            <person name="Amaro Gonzalez C."/>
        </authorList>
    </citation>
    <scope>NUCLEOTIDE SEQUENCE</scope>
</reference>
<feature type="transmembrane region" description="Helical" evidence="1">
    <location>
        <begin position="65"/>
        <end position="85"/>
    </location>
</feature>
<reference evidence="2" key="2">
    <citation type="journal article" date="2015" name="Fish Shellfish Immunol.">
        <title>Early steps in the European eel (Anguilla anguilla)-Vibrio vulnificus interaction in the gills: Role of the RtxA13 toxin.</title>
        <authorList>
            <person name="Callol A."/>
            <person name="Pajuelo D."/>
            <person name="Ebbesson L."/>
            <person name="Teles M."/>
            <person name="MacKenzie S."/>
            <person name="Amaro C."/>
        </authorList>
    </citation>
    <scope>NUCLEOTIDE SEQUENCE</scope>
</reference>
<keyword evidence="1" id="KW-1133">Transmembrane helix</keyword>
<protein>
    <submittedName>
        <fullName evidence="2">Uncharacterized protein</fullName>
    </submittedName>
</protein>
<organism evidence="2">
    <name type="scientific">Anguilla anguilla</name>
    <name type="common">European freshwater eel</name>
    <name type="synonym">Muraena anguilla</name>
    <dbReference type="NCBI Taxonomy" id="7936"/>
    <lineage>
        <taxon>Eukaryota</taxon>
        <taxon>Metazoa</taxon>
        <taxon>Chordata</taxon>
        <taxon>Craniata</taxon>
        <taxon>Vertebrata</taxon>
        <taxon>Euteleostomi</taxon>
        <taxon>Actinopterygii</taxon>
        <taxon>Neopterygii</taxon>
        <taxon>Teleostei</taxon>
        <taxon>Anguilliformes</taxon>
        <taxon>Anguillidae</taxon>
        <taxon>Anguilla</taxon>
    </lineage>
</organism>
<evidence type="ECO:0000256" key="1">
    <source>
        <dbReference type="SAM" id="Phobius"/>
    </source>
</evidence>
<name>A0A0E9XE74_ANGAN</name>
<evidence type="ECO:0000313" key="2">
    <source>
        <dbReference type="EMBL" id="JAI00930.1"/>
    </source>
</evidence>
<dbReference type="AlphaFoldDB" id="A0A0E9XE74"/>
<keyword evidence="1" id="KW-0472">Membrane</keyword>
<accession>A0A0E9XE74</accession>
<keyword evidence="1" id="KW-0812">Transmembrane</keyword>